<dbReference type="CDD" id="cd11537">
    <property type="entry name" value="NTP-PPase_RS21-C6_like"/>
    <property type="match status" value="1"/>
</dbReference>
<dbReference type="GO" id="GO:0047429">
    <property type="term" value="F:nucleoside triphosphate diphosphatase activity"/>
    <property type="evidence" value="ECO:0007669"/>
    <property type="project" value="InterPro"/>
</dbReference>
<dbReference type="AlphaFoldDB" id="A0A1T4M7Q3"/>
<dbReference type="Proteomes" id="UP000190328">
    <property type="component" value="Unassembled WGS sequence"/>
</dbReference>
<dbReference type="PIRSF" id="PIRSF029826">
    <property type="entry name" value="UCP029826_pph"/>
    <property type="match status" value="1"/>
</dbReference>
<organism evidence="1 2">
    <name type="scientific">Pilibacter termitis</name>
    <dbReference type="NCBI Taxonomy" id="263852"/>
    <lineage>
        <taxon>Bacteria</taxon>
        <taxon>Bacillati</taxon>
        <taxon>Bacillota</taxon>
        <taxon>Bacilli</taxon>
        <taxon>Lactobacillales</taxon>
        <taxon>Enterococcaceae</taxon>
        <taxon>Pilibacter</taxon>
    </lineage>
</organism>
<dbReference type="Pfam" id="PF12643">
    <property type="entry name" value="MazG-like"/>
    <property type="match status" value="1"/>
</dbReference>
<name>A0A1T4M7Q3_9ENTE</name>
<evidence type="ECO:0000313" key="2">
    <source>
        <dbReference type="Proteomes" id="UP000190328"/>
    </source>
</evidence>
<dbReference type="PANTHER" id="PTHR46523">
    <property type="entry name" value="DCTP PYROPHOSPHATASE 1"/>
    <property type="match status" value="1"/>
</dbReference>
<accession>A0A1T4M7Q3</accession>
<evidence type="ECO:0000313" key="1">
    <source>
        <dbReference type="EMBL" id="SJZ63039.1"/>
    </source>
</evidence>
<proteinExistence type="predicted"/>
<sequence>MKNNIMQEIEQFITDRNWRQNHNAKDLAVAISIESGELLEDFLWLSAEEGLARNMENIKEELADVLIYAYQLASLLDLDVEEIMREKIAKNALKYPIEK</sequence>
<dbReference type="EMBL" id="FUXI01000008">
    <property type="protein sequence ID" value="SJZ63039.1"/>
    <property type="molecule type" value="Genomic_DNA"/>
</dbReference>
<dbReference type="Gene3D" id="1.10.287.1080">
    <property type="entry name" value="MazG-like"/>
    <property type="match status" value="1"/>
</dbReference>
<dbReference type="SUPFAM" id="SSF101386">
    <property type="entry name" value="all-alpha NTP pyrophosphatases"/>
    <property type="match status" value="1"/>
</dbReference>
<dbReference type="PANTHER" id="PTHR46523:SF1">
    <property type="entry name" value="DCTP PYROPHOSPHATASE 1"/>
    <property type="match status" value="1"/>
</dbReference>
<protein>
    <submittedName>
        <fullName evidence="1">NTP pyrophosphatase, house-cleaning of non-canonical NTPs</fullName>
    </submittedName>
</protein>
<reference evidence="1 2" key="1">
    <citation type="submission" date="2017-02" db="EMBL/GenBank/DDBJ databases">
        <authorList>
            <person name="Peterson S.W."/>
        </authorList>
    </citation>
    <scope>NUCLEOTIDE SEQUENCE [LARGE SCALE GENOMIC DNA]</scope>
    <source>
        <strain evidence="1 2">ATCC BAA-1030</strain>
    </source>
</reference>
<keyword evidence="2" id="KW-1185">Reference proteome</keyword>
<gene>
    <name evidence="1" type="ORF">SAMN02745116_00990</name>
</gene>
<dbReference type="InterPro" id="IPR052555">
    <property type="entry name" value="dCTP_Pyrophosphatase"/>
</dbReference>
<dbReference type="STRING" id="263852.SAMN02745116_00990"/>
<dbReference type="OrthoDB" id="9791898at2"/>
<dbReference type="RefSeq" id="WP_078806915.1">
    <property type="nucleotide sequence ID" value="NZ_FUXI01000008.1"/>
</dbReference>
<dbReference type="InterPro" id="IPR025984">
    <property type="entry name" value="DCTPP"/>
</dbReference>
<dbReference type="GO" id="GO:0009143">
    <property type="term" value="P:nucleoside triphosphate catabolic process"/>
    <property type="evidence" value="ECO:0007669"/>
    <property type="project" value="InterPro"/>
</dbReference>